<gene>
    <name evidence="3" type="ORF">RM704_28085</name>
</gene>
<keyword evidence="2" id="KW-1133">Transmembrane helix</keyword>
<feature type="region of interest" description="Disordered" evidence="1">
    <location>
        <begin position="133"/>
        <end position="184"/>
    </location>
</feature>
<feature type="compositionally biased region" description="Low complexity" evidence="1">
    <location>
        <begin position="164"/>
        <end position="173"/>
    </location>
</feature>
<proteinExistence type="predicted"/>
<reference evidence="3" key="1">
    <citation type="submission" date="2024-05" db="EMBL/GenBank/DDBJ databases">
        <title>30 novel species of actinomycetes from the DSMZ collection.</title>
        <authorList>
            <person name="Nouioui I."/>
        </authorList>
    </citation>
    <scope>NUCLEOTIDE SEQUENCE</scope>
    <source>
        <strain evidence="3">DSM 3412</strain>
    </source>
</reference>
<evidence type="ECO:0000256" key="1">
    <source>
        <dbReference type="SAM" id="MobiDB-lite"/>
    </source>
</evidence>
<sequence>MGTTSRLSSASFAPAAEEPVEAPALGALCSGAGDTDGDGGPDGSEGDGEGDGFFVGLGDPAPPLVGAGAATPPPPPSPDGSTGDASPSGDVSGTLARRSSGSARSRSGASYENSPLANPAAAITPAAAVPARATISPVRRRRRPRGRPAEGAAVAEEGEKAEVKGVAGAAEVAGPERDRRPGDAPGAVAVVAAGAVVIGAVVVDAVVVGIAIVGVRSGPGTTGAPGVSECCEAPGGTSFSSPSST</sequence>
<feature type="transmembrane region" description="Helical" evidence="2">
    <location>
        <begin position="187"/>
        <end position="213"/>
    </location>
</feature>
<feature type="compositionally biased region" description="Low complexity" evidence="1">
    <location>
        <begin position="234"/>
        <end position="245"/>
    </location>
</feature>
<keyword evidence="2" id="KW-0812">Transmembrane</keyword>
<name>A0ABU2Z4B5_9ACTN</name>
<comment type="caution">
    <text evidence="3">The sequence shown here is derived from an EMBL/GenBank/DDBJ whole genome shotgun (WGS) entry which is preliminary data.</text>
</comment>
<dbReference type="Proteomes" id="UP001180737">
    <property type="component" value="Unassembled WGS sequence"/>
</dbReference>
<protein>
    <submittedName>
        <fullName evidence="3">Uncharacterized protein</fullName>
    </submittedName>
</protein>
<dbReference type="EMBL" id="JAVRFJ010000027">
    <property type="protein sequence ID" value="MDT0571276.1"/>
    <property type="molecule type" value="Genomic_DNA"/>
</dbReference>
<dbReference type="RefSeq" id="WP_311591348.1">
    <property type="nucleotide sequence ID" value="NZ_JAVRFJ010000027.1"/>
</dbReference>
<evidence type="ECO:0000313" key="3">
    <source>
        <dbReference type="EMBL" id="MDT0571276.1"/>
    </source>
</evidence>
<accession>A0ABU2Z4B5</accession>
<evidence type="ECO:0000313" key="4">
    <source>
        <dbReference type="Proteomes" id="UP001180737"/>
    </source>
</evidence>
<feature type="compositionally biased region" description="Low complexity" evidence="1">
    <location>
        <begin position="52"/>
        <end position="70"/>
    </location>
</feature>
<feature type="region of interest" description="Disordered" evidence="1">
    <location>
        <begin position="1"/>
        <end position="116"/>
    </location>
</feature>
<feature type="compositionally biased region" description="Acidic residues" evidence="1">
    <location>
        <begin position="35"/>
        <end position="50"/>
    </location>
</feature>
<feature type="region of interest" description="Disordered" evidence="1">
    <location>
        <begin position="218"/>
        <end position="245"/>
    </location>
</feature>
<keyword evidence="4" id="KW-1185">Reference proteome</keyword>
<organism evidence="3 4">
    <name type="scientific">Streptomyces gottesmaniae</name>
    <dbReference type="NCBI Taxonomy" id="3075518"/>
    <lineage>
        <taxon>Bacteria</taxon>
        <taxon>Bacillati</taxon>
        <taxon>Actinomycetota</taxon>
        <taxon>Actinomycetes</taxon>
        <taxon>Kitasatosporales</taxon>
        <taxon>Streptomycetaceae</taxon>
        <taxon>Streptomyces</taxon>
    </lineage>
</organism>
<evidence type="ECO:0000256" key="2">
    <source>
        <dbReference type="SAM" id="Phobius"/>
    </source>
</evidence>
<feature type="compositionally biased region" description="Low complexity" evidence="1">
    <location>
        <begin position="7"/>
        <end position="33"/>
    </location>
</feature>
<keyword evidence="2" id="KW-0472">Membrane</keyword>
<feature type="compositionally biased region" description="Low complexity" evidence="1">
    <location>
        <begin position="79"/>
        <end position="116"/>
    </location>
</feature>